<evidence type="ECO:0000313" key="1">
    <source>
        <dbReference type="EMBL" id="QWY82816.1"/>
    </source>
</evidence>
<accession>A0A8F3E7H3</accession>
<proteinExistence type="predicted"/>
<dbReference type="EMBL" id="MW862992">
    <property type="protein sequence ID" value="QWY82816.1"/>
    <property type="molecule type" value="Genomic_DNA"/>
</dbReference>
<evidence type="ECO:0000313" key="2">
    <source>
        <dbReference type="Proteomes" id="UP000693725"/>
    </source>
</evidence>
<organism evidence="1 2">
    <name type="scientific">Arthrobacter phage SilentRX</name>
    <dbReference type="NCBI Taxonomy" id="2836091"/>
    <lineage>
        <taxon>Viruses</taxon>
        <taxon>Duplodnaviria</taxon>
        <taxon>Heunggongvirae</taxon>
        <taxon>Uroviricota</taxon>
        <taxon>Caudoviricetes</taxon>
        <taxon>Silentrexvirus</taxon>
        <taxon>Silentrexvirus silentrx</taxon>
    </lineage>
</organism>
<sequence length="115" mass="12923">MSENTTYDLTVKVSTHNQQVTSETQYGVQFPDGSITWGIINPTAGAYHQIHVVDLVRDQHPMLVVKGVSGQSVHNWKELLKRRADEARIDIADYAEMHTLMKRTLMLSATAAEEV</sequence>
<dbReference type="RefSeq" id="YP_010656457.1">
    <property type="nucleotide sequence ID" value="NC_070838.1"/>
</dbReference>
<dbReference type="GeneID" id="77932334"/>
<dbReference type="InterPro" id="IPR055740">
    <property type="entry name" value="DUF7316"/>
</dbReference>
<name>A0A8F3E7H3_9CAUD</name>
<keyword evidence="2" id="KW-1185">Reference proteome</keyword>
<protein>
    <submittedName>
        <fullName evidence="1">Uncharacterized protein</fullName>
    </submittedName>
</protein>
<dbReference type="Pfam" id="PF24000">
    <property type="entry name" value="DUF7316"/>
    <property type="match status" value="1"/>
</dbReference>
<reference evidence="1" key="1">
    <citation type="submission" date="2021-04" db="EMBL/GenBank/DDBJ databases">
        <authorList>
            <person name="Edwards E.G."/>
            <person name="Siddiqui F.A."/>
            <person name="Anastasi R.E."/>
            <person name="Conroy D.J."/>
            <person name="Gerton T.J."/>
            <person name="Laizure I.E."/>
            <person name="Reynolds J.D."/>
            <person name="Ulker M."/>
            <person name="Ouellette S.K."/>
            <person name="Duggan K.O."/>
            <person name="Johnson K.C."/>
            <person name="MacLea K.S."/>
            <person name="Garlena R.A."/>
            <person name="Russell D.A."/>
            <person name="Jacobs-Sera D."/>
            <person name="Hatfull G.F."/>
        </authorList>
    </citation>
    <scope>NUCLEOTIDE SEQUENCE</scope>
</reference>
<dbReference type="KEGG" id="vg:77932334"/>
<dbReference type="Proteomes" id="UP000693725">
    <property type="component" value="Segment"/>
</dbReference>
<gene>
    <name evidence="1" type="primary">76</name>
    <name evidence="1" type="ORF">SEA_SILENTRX_76</name>
</gene>